<evidence type="ECO:0000313" key="4">
    <source>
        <dbReference type="Proteomes" id="UP000182264"/>
    </source>
</evidence>
<feature type="coiled-coil region" evidence="1">
    <location>
        <begin position="50"/>
        <end position="110"/>
    </location>
</feature>
<dbReference type="RefSeq" id="WP_072286757.1">
    <property type="nucleotide sequence ID" value="NZ_CP015455.1"/>
</dbReference>
<accession>A0A1L3GGB3</accession>
<protein>
    <recommendedName>
        <fullName evidence="5">MSHA biogenesis protein MshJ</fullName>
    </recommendedName>
</protein>
<proteinExistence type="predicted"/>
<evidence type="ECO:0008006" key="5">
    <source>
        <dbReference type="Google" id="ProtNLM"/>
    </source>
</evidence>
<dbReference type="OrthoDB" id="5387613at2"/>
<dbReference type="STRING" id="29542.A6070_01625"/>
<evidence type="ECO:0000256" key="1">
    <source>
        <dbReference type="SAM" id="Coils"/>
    </source>
</evidence>
<keyword evidence="4" id="KW-1185">Reference proteome</keyword>
<keyword evidence="2" id="KW-0472">Membrane</keyword>
<organism evidence="3 4">
    <name type="scientific">Syntrophotalea acetylenica</name>
    <name type="common">Pelobacter acetylenicus</name>
    <dbReference type="NCBI Taxonomy" id="29542"/>
    <lineage>
        <taxon>Bacteria</taxon>
        <taxon>Pseudomonadati</taxon>
        <taxon>Thermodesulfobacteriota</taxon>
        <taxon>Desulfuromonadia</taxon>
        <taxon>Desulfuromonadales</taxon>
        <taxon>Syntrophotaleaceae</taxon>
        <taxon>Syntrophotalea</taxon>
    </lineage>
</organism>
<sequence length="225" mass="25527">MKAYAEKLRQWAAWLDSCSLRERILLAIVVLVVAGFAADSLFFHPRAVRNRQLQEEIAGLQTALAELDRQAAAIEARAKEDPNREKRAQQQQLQQELTELDGRLKAMTVDLVPPRDMAEMLRQILVRQQGLTLVSLENLPPEDLLSVSEKKPAGQQSSPITLYRHPVRIVVSGSYLQAMNYLKDLERMPGKLFWDSIEITVGAYPATEIMVTVHTLSREKRWIGV</sequence>
<reference evidence="3 4" key="1">
    <citation type="journal article" date="2017" name="Genome Announc.">
        <title>Complete Genome Sequences of Two Acetylene-Fermenting Pelobacter acetylenicus Strains.</title>
        <authorList>
            <person name="Sutton J.M."/>
            <person name="Baesman S.M."/>
            <person name="Fierst J.L."/>
            <person name="Poret-Peterson A.T."/>
            <person name="Oremland R.S."/>
            <person name="Dunlap D.S."/>
            <person name="Akob D.M."/>
        </authorList>
    </citation>
    <scope>NUCLEOTIDE SEQUENCE [LARGE SCALE GENOMIC DNA]</scope>
    <source>
        <strain evidence="3 4">DSM 3247</strain>
    </source>
</reference>
<keyword evidence="2" id="KW-0812">Transmembrane</keyword>
<dbReference type="EMBL" id="CP015518">
    <property type="protein sequence ID" value="APG24909.1"/>
    <property type="molecule type" value="Genomic_DNA"/>
</dbReference>
<name>A0A1L3GGB3_SYNAC</name>
<dbReference type="Proteomes" id="UP000182264">
    <property type="component" value="Chromosome"/>
</dbReference>
<keyword evidence="2" id="KW-1133">Transmembrane helix</keyword>
<evidence type="ECO:0000256" key="2">
    <source>
        <dbReference type="SAM" id="Phobius"/>
    </source>
</evidence>
<dbReference type="AlphaFoldDB" id="A0A1L3GGB3"/>
<feature type="transmembrane region" description="Helical" evidence="2">
    <location>
        <begin position="24"/>
        <end position="43"/>
    </location>
</feature>
<keyword evidence="1" id="KW-0175">Coiled coil</keyword>
<dbReference type="KEGG" id="pace:A6070_01625"/>
<evidence type="ECO:0000313" key="3">
    <source>
        <dbReference type="EMBL" id="APG24909.1"/>
    </source>
</evidence>
<dbReference type="InterPro" id="IPR014717">
    <property type="entry name" value="Transl_elong_EF1B/ribsomal_bS6"/>
</dbReference>
<gene>
    <name evidence="3" type="ORF">A7E75_07665</name>
</gene>
<dbReference type="Gene3D" id="3.30.70.60">
    <property type="match status" value="1"/>
</dbReference>